<evidence type="ECO:0000259" key="6">
    <source>
        <dbReference type="SMART" id="SM01389"/>
    </source>
</evidence>
<reference evidence="7" key="1">
    <citation type="submission" date="2015-11" db="EMBL/GenBank/DDBJ databases">
        <title>De novo transcriptome assembly of four potential Pierce s Disease insect vectors from Arizona vineyards.</title>
        <authorList>
            <person name="Tassone E.E."/>
        </authorList>
    </citation>
    <scope>NUCLEOTIDE SEQUENCE</scope>
</reference>
<evidence type="ECO:0000313" key="7">
    <source>
        <dbReference type="EMBL" id="JAS92916.1"/>
    </source>
</evidence>
<dbReference type="EMBL" id="GECU01014790">
    <property type="protein sequence ID" value="JAS92916.1"/>
    <property type="molecule type" value="Transcribed_RNA"/>
</dbReference>
<name>A0A1B6J182_9HEMI</name>
<comment type="subcellular location">
    <subcellularLocation>
        <location evidence="1 5">Nucleus</location>
    </subcellularLocation>
</comment>
<proteinExistence type="inferred from homology"/>
<dbReference type="InterPro" id="IPR009287">
    <property type="entry name" value="Spt4"/>
</dbReference>
<dbReference type="Pfam" id="PF06093">
    <property type="entry name" value="Spt4"/>
    <property type="match status" value="1"/>
</dbReference>
<keyword evidence="4 5" id="KW-0539">Nucleus</keyword>
<dbReference type="PANTHER" id="PTHR12882">
    <property type="entry name" value="SUPPRESSOR OF TY 4"/>
    <property type="match status" value="1"/>
</dbReference>
<evidence type="ECO:0000256" key="2">
    <source>
        <dbReference type="ARBA" id="ARBA00010464"/>
    </source>
</evidence>
<dbReference type="PIRSF" id="PIRSF025023">
    <property type="entry name" value="Spt4"/>
    <property type="match status" value="1"/>
</dbReference>
<comment type="function">
    <text evidence="5">Component of the DRB sensitivity-inducing factor complex (DSIF complex), which regulates transcription elongation by RNA polymerase II.</text>
</comment>
<feature type="domain" description="Spt4/RpoE2 zinc finger" evidence="6">
    <location>
        <begin position="15"/>
        <end position="90"/>
    </location>
</feature>
<keyword evidence="3 5" id="KW-0804">Transcription</keyword>
<evidence type="ECO:0000256" key="5">
    <source>
        <dbReference type="PIRNR" id="PIRNR025023"/>
    </source>
</evidence>
<dbReference type="SUPFAM" id="SSF63393">
    <property type="entry name" value="RNA polymerase subunits"/>
    <property type="match status" value="1"/>
</dbReference>
<dbReference type="PANTHER" id="PTHR12882:SF1">
    <property type="entry name" value="TRANSCRIPTION ELONGATION FACTOR SPT4"/>
    <property type="match status" value="1"/>
</dbReference>
<dbReference type="Gene3D" id="3.30.40.210">
    <property type="match status" value="1"/>
</dbReference>
<dbReference type="SMART" id="SM01389">
    <property type="entry name" value="Spt4"/>
    <property type="match status" value="1"/>
</dbReference>
<evidence type="ECO:0000256" key="3">
    <source>
        <dbReference type="ARBA" id="ARBA00023163"/>
    </source>
</evidence>
<dbReference type="InterPro" id="IPR038510">
    <property type="entry name" value="Spt4_sf"/>
</dbReference>
<gene>
    <name evidence="7" type="ORF">g.56851</name>
</gene>
<comment type="similarity">
    <text evidence="2 5">Belongs to the SPT4 family.</text>
</comment>
<dbReference type="GO" id="GO:0032044">
    <property type="term" value="C:DSIF complex"/>
    <property type="evidence" value="ECO:0007669"/>
    <property type="project" value="TreeGrafter"/>
</dbReference>
<dbReference type="AlphaFoldDB" id="A0A1B6J182"/>
<organism evidence="7">
    <name type="scientific">Homalodisca liturata</name>
    <dbReference type="NCBI Taxonomy" id="320908"/>
    <lineage>
        <taxon>Eukaryota</taxon>
        <taxon>Metazoa</taxon>
        <taxon>Ecdysozoa</taxon>
        <taxon>Arthropoda</taxon>
        <taxon>Hexapoda</taxon>
        <taxon>Insecta</taxon>
        <taxon>Pterygota</taxon>
        <taxon>Neoptera</taxon>
        <taxon>Paraneoptera</taxon>
        <taxon>Hemiptera</taxon>
        <taxon>Auchenorrhyncha</taxon>
        <taxon>Membracoidea</taxon>
        <taxon>Cicadellidae</taxon>
        <taxon>Cicadellinae</taxon>
        <taxon>Proconiini</taxon>
        <taxon>Homalodisca</taxon>
    </lineage>
</organism>
<evidence type="ECO:0000256" key="4">
    <source>
        <dbReference type="ARBA" id="ARBA00023242"/>
    </source>
</evidence>
<protein>
    <recommendedName>
        <fullName evidence="5">Transcription elongation factor SPT4</fullName>
    </recommendedName>
</protein>
<dbReference type="CDD" id="cd07973">
    <property type="entry name" value="Spt4"/>
    <property type="match status" value="1"/>
</dbReference>
<accession>A0A1B6J182</accession>
<dbReference type="GO" id="GO:0140673">
    <property type="term" value="P:transcription elongation-coupled chromatin remodeling"/>
    <property type="evidence" value="ECO:0007669"/>
    <property type="project" value="InterPro"/>
</dbReference>
<dbReference type="InterPro" id="IPR022800">
    <property type="entry name" value="Spt4/RpoE2_Znf"/>
</dbReference>
<dbReference type="InterPro" id="IPR029040">
    <property type="entry name" value="RPABC4/Spt4"/>
</dbReference>
<dbReference type="GO" id="GO:0000993">
    <property type="term" value="F:RNA polymerase II complex binding"/>
    <property type="evidence" value="ECO:0007669"/>
    <property type="project" value="TreeGrafter"/>
</dbReference>
<sequence>MGAAEGAAAGSSGRLRACMNCAIIKPSYYFKQHGCPNCPFLEIDRSKNLALATSSSFKGTIGLVDPGRSWVAKWQRLDGCVPGTYAMTVEGELSEALIEKIEQEGRVYFNRAASFELS</sequence>
<dbReference type="GO" id="GO:0008270">
    <property type="term" value="F:zinc ion binding"/>
    <property type="evidence" value="ECO:0007669"/>
    <property type="project" value="InterPro"/>
</dbReference>
<dbReference type="GO" id="GO:0006355">
    <property type="term" value="P:regulation of DNA-templated transcription"/>
    <property type="evidence" value="ECO:0007669"/>
    <property type="project" value="InterPro"/>
</dbReference>
<evidence type="ECO:0000256" key="1">
    <source>
        <dbReference type="ARBA" id="ARBA00004123"/>
    </source>
</evidence>